<dbReference type="Proteomes" id="UP001458880">
    <property type="component" value="Unassembled WGS sequence"/>
</dbReference>
<evidence type="ECO:0008006" key="3">
    <source>
        <dbReference type="Google" id="ProtNLM"/>
    </source>
</evidence>
<keyword evidence="2" id="KW-1185">Reference proteome</keyword>
<dbReference type="AlphaFoldDB" id="A0AAW1MSG8"/>
<sequence length="91" mass="10888">MIRECLKDDAQVWWEMVVDEVTNIADFETIFMDQYWGPTTLIRARTDLLFDKYRGVESRENYLIKEYSIIKFLTPPMSETEIVLQLAYHFG</sequence>
<comment type="caution">
    <text evidence="1">The sequence shown here is derived from an EMBL/GenBank/DDBJ whole genome shotgun (WGS) entry which is preliminary data.</text>
</comment>
<organism evidence="1 2">
    <name type="scientific">Popillia japonica</name>
    <name type="common">Japanese beetle</name>
    <dbReference type="NCBI Taxonomy" id="7064"/>
    <lineage>
        <taxon>Eukaryota</taxon>
        <taxon>Metazoa</taxon>
        <taxon>Ecdysozoa</taxon>
        <taxon>Arthropoda</taxon>
        <taxon>Hexapoda</taxon>
        <taxon>Insecta</taxon>
        <taxon>Pterygota</taxon>
        <taxon>Neoptera</taxon>
        <taxon>Endopterygota</taxon>
        <taxon>Coleoptera</taxon>
        <taxon>Polyphaga</taxon>
        <taxon>Scarabaeiformia</taxon>
        <taxon>Scarabaeidae</taxon>
        <taxon>Rutelinae</taxon>
        <taxon>Popillia</taxon>
    </lineage>
</organism>
<gene>
    <name evidence="1" type="ORF">QE152_g4878</name>
</gene>
<proteinExistence type="predicted"/>
<protein>
    <recommendedName>
        <fullName evidence="3">Retrotransposon gag domain-containing protein</fullName>
    </recommendedName>
</protein>
<name>A0AAW1MSG8_POPJA</name>
<evidence type="ECO:0000313" key="2">
    <source>
        <dbReference type="Proteomes" id="UP001458880"/>
    </source>
</evidence>
<dbReference type="EMBL" id="JASPKY010000026">
    <property type="protein sequence ID" value="KAK9751658.1"/>
    <property type="molecule type" value="Genomic_DNA"/>
</dbReference>
<evidence type="ECO:0000313" key="1">
    <source>
        <dbReference type="EMBL" id="KAK9751658.1"/>
    </source>
</evidence>
<accession>A0AAW1MSG8</accession>
<reference evidence="1 2" key="1">
    <citation type="journal article" date="2024" name="BMC Genomics">
        <title>De novo assembly and annotation of Popillia japonica's genome with initial clues to its potential as an invasive pest.</title>
        <authorList>
            <person name="Cucini C."/>
            <person name="Boschi S."/>
            <person name="Funari R."/>
            <person name="Cardaioli E."/>
            <person name="Iannotti N."/>
            <person name="Marturano G."/>
            <person name="Paoli F."/>
            <person name="Bruttini M."/>
            <person name="Carapelli A."/>
            <person name="Frati F."/>
            <person name="Nardi F."/>
        </authorList>
    </citation>
    <scope>NUCLEOTIDE SEQUENCE [LARGE SCALE GENOMIC DNA]</scope>
    <source>
        <strain evidence="1">DMR45628</strain>
    </source>
</reference>